<dbReference type="RefSeq" id="WP_166231474.1">
    <property type="nucleotide sequence ID" value="NZ_CP049865.1"/>
</dbReference>
<sequence>MGDPEIDAMSAVATALTDLEEDAQGRVLRWAAERYGVSIATSGRRSGPSAGDQAEEAGDEVTEEEIAEEAPAYEHFAELFAKAQPKTEPDKALVAAYWLQAIQGESTWQSAALQKELKNLGHAISNITDALTSNMRKKPQRIIQLQKAGNAKQARKTYKVTHEGLVYVQGMLRGEGS</sequence>
<evidence type="ECO:0000313" key="3">
    <source>
        <dbReference type="Proteomes" id="UP000501058"/>
    </source>
</evidence>
<protein>
    <submittedName>
        <fullName evidence="2">Uncharacterized protein</fullName>
    </submittedName>
</protein>
<dbReference type="Proteomes" id="UP000501058">
    <property type="component" value="Chromosome"/>
</dbReference>
<feature type="compositionally biased region" description="Acidic residues" evidence="1">
    <location>
        <begin position="53"/>
        <end position="62"/>
    </location>
</feature>
<dbReference type="EMBL" id="CP049865">
    <property type="protein sequence ID" value="QIK71247.1"/>
    <property type="molecule type" value="Genomic_DNA"/>
</dbReference>
<keyword evidence="3" id="KW-1185">Reference proteome</keyword>
<feature type="region of interest" description="Disordered" evidence="1">
    <location>
        <begin position="41"/>
        <end position="62"/>
    </location>
</feature>
<dbReference type="AlphaFoldDB" id="A0A6G7Y3R0"/>
<proteinExistence type="predicted"/>
<name>A0A6G7Y3R0_9ACTN</name>
<accession>A0A6G7Y3R0</accession>
<reference evidence="2 3" key="1">
    <citation type="submission" date="2020-03" db="EMBL/GenBank/DDBJ databases">
        <title>Propioniciclava sp. nov., isolated from Hydrophilus acuminatus.</title>
        <authorList>
            <person name="Hyun D.-W."/>
            <person name="Bae J.-W."/>
        </authorList>
    </citation>
    <scope>NUCLEOTIDE SEQUENCE [LARGE SCALE GENOMIC DNA]</scope>
    <source>
        <strain evidence="2 3">HDW11</strain>
    </source>
</reference>
<evidence type="ECO:0000313" key="2">
    <source>
        <dbReference type="EMBL" id="QIK71247.1"/>
    </source>
</evidence>
<dbReference type="KEGG" id="prv:G7070_01785"/>
<organism evidence="2 3">
    <name type="scientific">Propioniciclava coleopterorum</name>
    <dbReference type="NCBI Taxonomy" id="2714937"/>
    <lineage>
        <taxon>Bacteria</taxon>
        <taxon>Bacillati</taxon>
        <taxon>Actinomycetota</taxon>
        <taxon>Actinomycetes</taxon>
        <taxon>Propionibacteriales</taxon>
        <taxon>Propionibacteriaceae</taxon>
        <taxon>Propioniciclava</taxon>
    </lineage>
</organism>
<gene>
    <name evidence="2" type="ORF">G7070_01785</name>
</gene>
<evidence type="ECO:0000256" key="1">
    <source>
        <dbReference type="SAM" id="MobiDB-lite"/>
    </source>
</evidence>